<name>A0A223EE28_9BACI</name>
<organism evidence="1 2">
    <name type="scientific">Peribacillus simplex NBRC 15720 = DSM 1321</name>
    <dbReference type="NCBI Taxonomy" id="1349754"/>
    <lineage>
        <taxon>Bacteria</taxon>
        <taxon>Bacillati</taxon>
        <taxon>Bacillota</taxon>
        <taxon>Bacilli</taxon>
        <taxon>Bacillales</taxon>
        <taxon>Bacillaceae</taxon>
        <taxon>Peribacillus</taxon>
    </lineage>
</organism>
<dbReference type="AlphaFoldDB" id="A0A223EE28"/>
<evidence type="ECO:0000313" key="2">
    <source>
        <dbReference type="Proteomes" id="UP000214618"/>
    </source>
</evidence>
<dbReference type="EMBL" id="CP017704">
    <property type="protein sequence ID" value="ASS93463.1"/>
    <property type="molecule type" value="Genomic_DNA"/>
</dbReference>
<accession>A0A223EE28</accession>
<sequence length="67" mass="7590">MAGHLRAAAVAAAGPLRRMDLAVQAEFFHPFTDFQMDMALPGNHYSCLGDMHFDINYFQYHYCGSFD</sequence>
<reference evidence="1 2" key="1">
    <citation type="submission" date="2016-10" db="EMBL/GenBank/DDBJ databases">
        <title>The whole genome sequencing and assembly of Bacillus simplex DSM 1321 strain.</title>
        <authorList>
            <person name="Park M.-K."/>
            <person name="Lee Y.-J."/>
            <person name="Yi H."/>
            <person name="Bahn Y.-S."/>
            <person name="Kim J.F."/>
            <person name="Lee D.-W."/>
        </authorList>
    </citation>
    <scope>NUCLEOTIDE SEQUENCE [LARGE SCALE GENOMIC DNA]</scope>
    <source>
        <strain evidence="1 2">DSM 1321</strain>
    </source>
</reference>
<gene>
    <name evidence="1" type="ORF">BS1321_05435</name>
</gene>
<dbReference type="Proteomes" id="UP000214618">
    <property type="component" value="Chromosome"/>
</dbReference>
<protein>
    <submittedName>
        <fullName evidence="1">Uncharacterized protein</fullName>
    </submittedName>
</protein>
<proteinExistence type="predicted"/>
<evidence type="ECO:0000313" key="1">
    <source>
        <dbReference type="EMBL" id="ASS93463.1"/>
    </source>
</evidence>